<dbReference type="Proteomes" id="UP001221898">
    <property type="component" value="Unassembled WGS sequence"/>
</dbReference>
<evidence type="ECO:0000256" key="1">
    <source>
        <dbReference type="SAM" id="MobiDB-lite"/>
    </source>
</evidence>
<comment type="caution">
    <text evidence="2">The sequence shown here is derived from an EMBL/GenBank/DDBJ whole genome shotgun (WGS) entry which is preliminary data.</text>
</comment>
<feature type="region of interest" description="Disordered" evidence="1">
    <location>
        <begin position="1"/>
        <end position="24"/>
    </location>
</feature>
<sequence length="93" mass="10253">MKSFRAQSRFSLHSSAGANQGRPCGLFPPAREICRFLSEARRTWPPALTALTACDARARAERHARKDAEEPRLARSKLPAGLLLAQDLPEQGL</sequence>
<protein>
    <submittedName>
        <fullName evidence="2">Uncharacterized protein</fullName>
    </submittedName>
</protein>
<accession>A0AAD7SVT5</accession>
<keyword evidence="3" id="KW-1185">Reference proteome</keyword>
<proteinExistence type="predicted"/>
<name>A0AAD7SVT5_9TELE</name>
<gene>
    <name evidence="2" type="ORF">AAFF_G00217860</name>
</gene>
<dbReference type="AlphaFoldDB" id="A0AAD7SVT5"/>
<reference evidence="2" key="1">
    <citation type="journal article" date="2023" name="Science">
        <title>Genome structures resolve the early diversification of teleost fishes.</title>
        <authorList>
            <person name="Parey E."/>
            <person name="Louis A."/>
            <person name="Montfort J."/>
            <person name="Bouchez O."/>
            <person name="Roques C."/>
            <person name="Iampietro C."/>
            <person name="Lluch J."/>
            <person name="Castinel A."/>
            <person name="Donnadieu C."/>
            <person name="Desvignes T."/>
            <person name="Floi Bucao C."/>
            <person name="Jouanno E."/>
            <person name="Wen M."/>
            <person name="Mejri S."/>
            <person name="Dirks R."/>
            <person name="Jansen H."/>
            <person name="Henkel C."/>
            <person name="Chen W.J."/>
            <person name="Zahm M."/>
            <person name="Cabau C."/>
            <person name="Klopp C."/>
            <person name="Thompson A.W."/>
            <person name="Robinson-Rechavi M."/>
            <person name="Braasch I."/>
            <person name="Lecointre G."/>
            <person name="Bobe J."/>
            <person name="Postlethwait J.H."/>
            <person name="Berthelot C."/>
            <person name="Roest Crollius H."/>
            <person name="Guiguen Y."/>
        </authorList>
    </citation>
    <scope>NUCLEOTIDE SEQUENCE</scope>
    <source>
        <strain evidence="2">NC1722</strain>
    </source>
</reference>
<organism evidence="2 3">
    <name type="scientific">Aldrovandia affinis</name>
    <dbReference type="NCBI Taxonomy" id="143900"/>
    <lineage>
        <taxon>Eukaryota</taxon>
        <taxon>Metazoa</taxon>
        <taxon>Chordata</taxon>
        <taxon>Craniata</taxon>
        <taxon>Vertebrata</taxon>
        <taxon>Euteleostomi</taxon>
        <taxon>Actinopterygii</taxon>
        <taxon>Neopterygii</taxon>
        <taxon>Teleostei</taxon>
        <taxon>Notacanthiformes</taxon>
        <taxon>Halosauridae</taxon>
        <taxon>Aldrovandia</taxon>
    </lineage>
</organism>
<dbReference type="EMBL" id="JAINUG010000029">
    <property type="protein sequence ID" value="KAJ8409727.1"/>
    <property type="molecule type" value="Genomic_DNA"/>
</dbReference>
<evidence type="ECO:0000313" key="2">
    <source>
        <dbReference type="EMBL" id="KAJ8409727.1"/>
    </source>
</evidence>
<feature type="compositionally biased region" description="Polar residues" evidence="1">
    <location>
        <begin position="1"/>
        <end position="18"/>
    </location>
</feature>
<evidence type="ECO:0000313" key="3">
    <source>
        <dbReference type="Proteomes" id="UP001221898"/>
    </source>
</evidence>